<protein>
    <submittedName>
        <fullName evidence="1">Uncharacterized protein</fullName>
    </submittedName>
</protein>
<proteinExistence type="predicted"/>
<sequence>MTMLASSPHIAKLSTLFTPMVFCVGSRLFERRSRSAFLEKRSAAHRQHGPEVGIESPVTCGIFLDLI</sequence>
<name>A0A9D4GSP5_DREPO</name>
<dbReference type="AlphaFoldDB" id="A0A9D4GSP5"/>
<gene>
    <name evidence="1" type="ORF">DPMN_123996</name>
</gene>
<reference evidence="1" key="1">
    <citation type="journal article" date="2019" name="bioRxiv">
        <title>The Genome of the Zebra Mussel, Dreissena polymorpha: A Resource for Invasive Species Research.</title>
        <authorList>
            <person name="McCartney M.A."/>
            <person name="Auch B."/>
            <person name="Kono T."/>
            <person name="Mallez S."/>
            <person name="Zhang Y."/>
            <person name="Obille A."/>
            <person name="Becker A."/>
            <person name="Abrahante J.E."/>
            <person name="Garbe J."/>
            <person name="Badalamenti J.P."/>
            <person name="Herman A."/>
            <person name="Mangelson H."/>
            <person name="Liachko I."/>
            <person name="Sullivan S."/>
            <person name="Sone E.D."/>
            <person name="Koren S."/>
            <person name="Silverstein K.A.T."/>
            <person name="Beckman K.B."/>
            <person name="Gohl D.M."/>
        </authorList>
    </citation>
    <scope>NUCLEOTIDE SEQUENCE</scope>
    <source>
        <strain evidence="1">Duluth1</strain>
        <tissue evidence="1">Whole animal</tissue>
    </source>
</reference>
<evidence type="ECO:0000313" key="1">
    <source>
        <dbReference type="EMBL" id="KAH3822222.1"/>
    </source>
</evidence>
<keyword evidence="2" id="KW-1185">Reference proteome</keyword>
<evidence type="ECO:0000313" key="2">
    <source>
        <dbReference type="Proteomes" id="UP000828390"/>
    </source>
</evidence>
<comment type="caution">
    <text evidence="1">The sequence shown here is derived from an EMBL/GenBank/DDBJ whole genome shotgun (WGS) entry which is preliminary data.</text>
</comment>
<dbReference type="Proteomes" id="UP000828390">
    <property type="component" value="Unassembled WGS sequence"/>
</dbReference>
<organism evidence="1 2">
    <name type="scientific">Dreissena polymorpha</name>
    <name type="common">Zebra mussel</name>
    <name type="synonym">Mytilus polymorpha</name>
    <dbReference type="NCBI Taxonomy" id="45954"/>
    <lineage>
        <taxon>Eukaryota</taxon>
        <taxon>Metazoa</taxon>
        <taxon>Spiralia</taxon>
        <taxon>Lophotrochozoa</taxon>
        <taxon>Mollusca</taxon>
        <taxon>Bivalvia</taxon>
        <taxon>Autobranchia</taxon>
        <taxon>Heteroconchia</taxon>
        <taxon>Euheterodonta</taxon>
        <taxon>Imparidentia</taxon>
        <taxon>Neoheterodontei</taxon>
        <taxon>Myida</taxon>
        <taxon>Dreissenoidea</taxon>
        <taxon>Dreissenidae</taxon>
        <taxon>Dreissena</taxon>
    </lineage>
</organism>
<reference evidence="1" key="2">
    <citation type="submission" date="2020-11" db="EMBL/GenBank/DDBJ databases">
        <authorList>
            <person name="McCartney M.A."/>
            <person name="Auch B."/>
            <person name="Kono T."/>
            <person name="Mallez S."/>
            <person name="Becker A."/>
            <person name="Gohl D.M."/>
            <person name="Silverstein K.A.T."/>
            <person name="Koren S."/>
            <person name="Bechman K.B."/>
            <person name="Herman A."/>
            <person name="Abrahante J.E."/>
            <person name="Garbe J."/>
        </authorList>
    </citation>
    <scope>NUCLEOTIDE SEQUENCE</scope>
    <source>
        <strain evidence="1">Duluth1</strain>
        <tissue evidence="1">Whole animal</tissue>
    </source>
</reference>
<dbReference type="EMBL" id="JAIWYP010000005">
    <property type="protein sequence ID" value="KAH3822222.1"/>
    <property type="molecule type" value="Genomic_DNA"/>
</dbReference>
<accession>A0A9D4GSP5</accession>